<evidence type="ECO:0000313" key="4">
    <source>
        <dbReference type="Proteomes" id="UP001497516"/>
    </source>
</evidence>
<proteinExistence type="predicted"/>
<evidence type="ECO:0000256" key="1">
    <source>
        <dbReference type="SAM" id="MobiDB-lite"/>
    </source>
</evidence>
<gene>
    <name evidence="3" type="ORF">LTRI10_LOCUS47130</name>
</gene>
<dbReference type="EMBL" id="OZ034821">
    <property type="protein sequence ID" value="CAL1407466.1"/>
    <property type="molecule type" value="Genomic_DNA"/>
</dbReference>
<dbReference type="Pfam" id="PF14244">
    <property type="entry name" value="Retrotran_gag_3"/>
    <property type="match status" value="1"/>
</dbReference>
<name>A0AAV2G9V4_9ROSI</name>
<dbReference type="InterPro" id="IPR029472">
    <property type="entry name" value="Copia-like_N"/>
</dbReference>
<feature type="compositionally biased region" description="Polar residues" evidence="1">
    <location>
        <begin position="300"/>
        <end position="326"/>
    </location>
</feature>
<dbReference type="Proteomes" id="UP001497516">
    <property type="component" value="Chromosome 8"/>
</dbReference>
<evidence type="ECO:0000259" key="2">
    <source>
        <dbReference type="Pfam" id="PF14244"/>
    </source>
</evidence>
<keyword evidence="4" id="KW-1185">Reference proteome</keyword>
<dbReference type="PANTHER" id="PTHR37610">
    <property type="entry name" value="CCHC-TYPE DOMAIN-CONTAINING PROTEIN"/>
    <property type="match status" value="1"/>
</dbReference>
<reference evidence="3 4" key="1">
    <citation type="submission" date="2024-04" db="EMBL/GenBank/DDBJ databases">
        <authorList>
            <person name="Fracassetti M."/>
        </authorList>
    </citation>
    <scope>NUCLEOTIDE SEQUENCE [LARGE SCALE GENOMIC DNA]</scope>
</reference>
<evidence type="ECO:0000313" key="3">
    <source>
        <dbReference type="EMBL" id="CAL1407466.1"/>
    </source>
</evidence>
<dbReference type="PANTHER" id="PTHR37610:SF55">
    <property type="entry name" value="RETROTRANSPOSON COPIA-LIKE N-TERMINAL DOMAIN-CONTAINING PROTEIN"/>
    <property type="match status" value="1"/>
</dbReference>
<accession>A0AAV2G9V4</accession>
<sequence length="353" mass="39381">MSTEAASAMSSSTSTVASVPINTVTNPFYINPNEALSFPIKLTGTTNYNLWSRTVRVALKSKNKLGFITGAIPVPDLTHESYQAWEQSNTAVYFMILGSLDPSLVNSVSSQDNAKLLWDDLRQRYGQADNIRISDLQTAIYTLKQGNKSVNQFYSELKGHWEELVQFLPIPECVCGEEPRNSAVPCVTETTVRKYRENEFVTRFITGLNESYGRVKTNLLTMIPLLAMETAFHYAIQHERQVGKPSQDSQVESVALLAANQSRGKENVKGSQGTLFFRYCKKDNHVIADYFKLKRKNKESGSTSGFAGQIQSIDNAGNDTRGNQSKPETRSMSETRDGGFTIVRLSNEDLSRL</sequence>
<feature type="compositionally biased region" description="Basic and acidic residues" evidence="1">
    <location>
        <begin position="327"/>
        <end position="337"/>
    </location>
</feature>
<feature type="domain" description="Retrotransposon Copia-like N-terminal" evidence="2">
    <location>
        <begin position="39"/>
        <end position="75"/>
    </location>
</feature>
<protein>
    <recommendedName>
        <fullName evidence="2">Retrotransposon Copia-like N-terminal domain-containing protein</fullName>
    </recommendedName>
</protein>
<dbReference type="AlphaFoldDB" id="A0AAV2G9V4"/>
<organism evidence="3 4">
    <name type="scientific">Linum trigynum</name>
    <dbReference type="NCBI Taxonomy" id="586398"/>
    <lineage>
        <taxon>Eukaryota</taxon>
        <taxon>Viridiplantae</taxon>
        <taxon>Streptophyta</taxon>
        <taxon>Embryophyta</taxon>
        <taxon>Tracheophyta</taxon>
        <taxon>Spermatophyta</taxon>
        <taxon>Magnoliopsida</taxon>
        <taxon>eudicotyledons</taxon>
        <taxon>Gunneridae</taxon>
        <taxon>Pentapetalae</taxon>
        <taxon>rosids</taxon>
        <taxon>fabids</taxon>
        <taxon>Malpighiales</taxon>
        <taxon>Linaceae</taxon>
        <taxon>Linum</taxon>
    </lineage>
</organism>
<feature type="region of interest" description="Disordered" evidence="1">
    <location>
        <begin position="299"/>
        <end position="341"/>
    </location>
</feature>